<dbReference type="GO" id="GO:0006310">
    <property type="term" value="P:DNA recombination"/>
    <property type="evidence" value="ECO:0007669"/>
    <property type="project" value="TreeGrafter"/>
</dbReference>
<dbReference type="SMART" id="SM00437">
    <property type="entry name" value="TOP1Ac"/>
    <property type="match status" value="1"/>
</dbReference>
<dbReference type="InterPro" id="IPR003602">
    <property type="entry name" value="Topo_IA_DNA-bd_dom"/>
</dbReference>
<dbReference type="InterPro" id="IPR023405">
    <property type="entry name" value="Topo_IA_core_domain"/>
</dbReference>
<dbReference type="Pfam" id="PF01131">
    <property type="entry name" value="Topoisom_bac"/>
    <property type="match status" value="1"/>
</dbReference>
<dbReference type="PANTHER" id="PTHR11390:SF21">
    <property type="entry name" value="DNA TOPOISOMERASE 3-ALPHA"/>
    <property type="match status" value="1"/>
</dbReference>
<dbReference type="AlphaFoldDB" id="A0A0G4M5Q0"/>
<name>A0A0G4M5Q0_VERLO</name>
<dbReference type="SUPFAM" id="SSF56712">
    <property type="entry name" value="Prokaryotic type I DNA topoisomerase"/>
    <property type="match status" value="1"/>
</dbReference>
<evidence type="ECO:0000313" key="11">
    <source>
        <dbReference type="EMBL" id="CRK29591.1"/>
    </source>
</evidence>
<evidence type="ECO:0000256" key="1">
    <source>
        <dbReference type="ARBA" id="ARBA00000213"/>
    </source>
</evidence>
<dbReference type="InterPro" id="IPR013826">
    <property type="entry name" value="Topo_IA_cen_sub3"/>
</dbReference>
<dbReference type="CDD" id="cd03362">
    <property type="entry name" value="TOPRIM_TopoIA_TopoIII"/>
    <property type="match status" value="1"/>
</dbReference>
<dbReference type="InterPro" id="IPR013497">
    <property type="entry name" value="Topo_IA_cen"/>
</dbReference>
<accession>A0A0G4M5Q0</accession>
<dbReference type="SMART" id="SM00493">
    <property type="entry name" value="TOPRIM"/>
    <property type="match status" value="1"/>
</dbReference>
<dbReference type="Gene3D" id="3.40.50.140">
    <property type="match status" value="1"/>
</dbReference>
<dbReference type="PROSITE" id="PS52039">
    <property type="entry name" value="TOPO_IA_2"/>
    <property type="match status" value="1"/>
</dbReference>
<dbReference type="GO" id="GO:0003677">
    <property type="term" value="F:DNA binding"/>
    <property type="evidence" value="ECO:0007669"/>
    <property type="project" value="UniProtKB-KW"/>
</dbReference>
<dbReference type="GO" id="GO:0003917">
    <property type="term" value="F:DNA topoisomerase type I (single strand cut, ATP-independent) activity"/>
    <property type="evidence" value="ECO:0007669"/>
    <property type="project" value="UniProtKB-EC"/>
</dbReference>
<dbReference type="InterPro" id="IPR003601">
    <property type="entry name" value="Topo_IA_2"/>
</dbReference>
<evidence type="ECO:0000256" key="5">
    <source>
        <dbReference type="ARBA" id="ARBA00023125"/>
    </source>
</evidence>
<dbReference type="InterPro" id="IPR006171">
    <property type="entry name" value="TOPRIM_dom"/>
</dbReference>
<gene>
    <name evidence="11" type="ORF">BN1723_000527</name>
</gene>
<comment type="catalytic activity">
    <reaction evidence="1 7">
        <text>ATP-independent breakage of single-stranded DNA, followed by passage and rejoining.</text>
        <dbReference type="EC" id="5.6.2.1"/>
    </reaction>
</comment>
<dbReference type="PROSITE" id="PS50880">
    <property type="entry name" value="TOPRIM"/>
    <property type="match status" value="1"/>
</dbReference>
<dbReference type="Gene3D" id="1.10.290.10">
    <property type="entry name" value="Topoisomerase I, domain 4"/>
    <property type="match status" value="1"/>
</dbReference>
<dbReference type="FunFam" id="1.10.290.10:FF:000001">
    <property type="entry name" value="DNA topoisomerase"/>
    <property type="match status" value="1"/>
</dbReference>
<evidence type="ECO:0000259" key="10">
    <source>
        <dbReference type="PROSITE" id="PS52039"/>
    </source>
</evidence>
<evidence type="ECO:0000256" key="3">
    <source>
        <dbReference type="ARBA" id="ARBA00012891"/>
    </source>
</evidence>
<comment type="function">
    <text evidence="7">Introduces a single-strand break via transesterification at a target site in duplex DNA. Releases the supercoiling and torsional tension of DNA introduced during the DNA replication and transcription by transiently cleaving and rejoining one strand of the DNA duplex. The scissile phosphodiester is attacked by the catalytic tyrosine of the enzyme, resulting in the formation of a DNA-(5'-phosphotyrosyl)-enzyme intermediate and the expulsion of a 3'-OH DNA strand.</text>
</comment>
<dbReference type="GO" id="GO:0006281">
    <property type="term" value="P:DNA repair"/>
    <property type="evidence" value="ECO:0007669"/>
    <property type="project" value="TreeGrafter"/>
</dbReference>
<keyword evidence="6 7" id="KW-0413">Isomerase</keyword>
<dbReference type="Proteomes" id="UP000045706">
    <property type="component" value="Unassembled WGS sequence"/>
</dbReference>
<dbReference type="SMART" id="SM00436">
    <property type="entry name" value="TOP1Bc"/>
    <property type="match status" value="1"/>
</dbReference>
<dbReference type="PRINTS" id="PR00417">
    <property type="entry name" value="PRTPISMRASEI"/>
</dbReference>
<dbReference type="FunFam" id="3.40.50.140:FF:000005">
    <property type="entry name" value="DNA topoisomerase"/>
    <property type="match status" value="1"/>
</dbReference>
<dbReference type="GO" id="GO:0006265">
    <property type="term" value="P:DNA topological change"/>
    <property type="evidence" value="ECO:0007669"/>
    <property type="project" value="InterPro"/>
</dbReference>
<dbReference type="EMBL" id="CVQI01022223">
    <property type="protein sequence ID" value="CRK29591.1"/>
    <property type="molecule type" value="Genomic_DNA"/>
</dbReference>
<dbReference type="Pfam" id="PF01751">
    <property type="entry name" value="Toprim"/>
    <property type="match status" value="1"/>
</dbReference>
<evidence type="ECO:0000313" key="12">
    <source>
        <dbReference type="Proteomes" id="UP000045706"/>
    </source>
</evidence>
<evidence type="ECO:0000256" key="7">
    <source>
        <dbReference type="RuleBase" id="RU362092"/>
    </source>
</evidence>
<reference evidence="12" key="1">
    <citation type="submission" date="2015-05" db="EMBL/GenBank/DDBJ databases">
        <authorList>
            <person name="Fogelqvist Johan"/>
        </authorList>
    </citation>
    <scope>NUCLEOTIDE SEQUENCE [LARGE SCALE GENOMIC DNA]</scope>
</reference>
<dbReference type="InterPro" id="IPR034144">
    <property type="entry name" value="TOPRIM_TopoIII"/>
</dbReference>
<dbReference type="InterPro" id="IPR000380">
    <property type="entry name" value="Topo_IA"/>
</dbReference>
<keyword evidence="4 7" id="KW-0799">Topoisomerase</keyword>
<feature type="region of interest" description="Disordered" evidence="8">
    <location>
        <begin position="447"/>
        <end position="519"/>
    </location>
</feature>
<evidence type="ECO:0000256" key="8">
    <source>
        <dbReference type="SAM" id="MobiDB-lite"/>
    </source>
</evidence>
<dbReference type="InterPro" id="IPR013824">
    <property type="entry name" value="Topo_IA_cen_sub1"/>
</dbReference>
<sequence>MRVLCVAEKPSISKAVTDHLSGGQSQTRNTNDRFTKNYCFSFNFGPPWNQCDVTMTAVRGHLLGMEFTPANKNWQYPPPDSLFHAPIVTTVASDKKAVADNIEQQARYCDLLIVWTDCDREGENIGREIVGLAKKGKPTIRVKRAKFSNIERTHVIQAAKNLVDLDERQADAVDARMELDLRIGYAFTRFLTTNLRALGGPLVEMIISYGSCQFPTLGFVVDRYFRVKNFVPEQFWSIHVNHTQEGKKVKFAWSRNRLFDRMAVTILYERCIQARTAKVTKVQEKPTRKWKPLPLTTVELQKAATRLLRMSGQQAMSVAEDLYNKGFISYPRTETDRFDKEINLRNLVQKQTQSDAWGQYAQDLLSGSFSQPRQGRHDDKAHPPIHPVTFASPSVLTHDAKRLYEYIFFSACFFKRRRYMFAHGVSPRSYWTARLKQMHRAAETLPMRGEGERGSEKVGWGRWDARRRGHPSRRTSPPADNDHVSGIPINKSSAGGRGVDRSRLHAASSETAGSMVFSHDDHDPMMMMEDEADKMSLDGSASASCSEAPDDDMIMNDDPEDVTDDEDWAAVGAAALRADSYATPAGRSFLNSVHASGGLRSVSNGMARSPQPLNLDFSALGATSDAQERDAVEALLRLGSL</sequence>
<keyword evidence="5 7" id="KW-0238">DNA-binding</keyword>
<dbReference type="GO" id="GO:0031422">
    <property type="term" value="C:RecQ family helicase-topoisomerase III complex"/>
    <property type="evidence" value="ECO:0007669"/>
    <property type="project" value="TreeGrafter"/>
</dbReference>
<evidence type="ECO:0000259" key="9">
    <source>
        <dbReference type="PROSITE" id="PS50880"/>
    </source>
</evidence>
<evidence type="ECO:0000256" key="4">
    <source>
        <dbReference type="ARBA" id="ARBA00023029"/>
    </source>
</evidence>
<dbReference type="GO" id="GO:0005634">
    <property type="term" value="C:nucleus"/>
    <property type="evidence" value="ECO:0007669"/>
    <property type="project" value="TreeGrafter"/>
</dbReference>
<feature type="domain" description="Topo IA-type catalytic" evidence="10">
    <location>
        <begin position="166"/>
        <end position="408"/>
    </location>
</feature>
<feature type="domain" description="Toprim" evidence="9">
    <location>
        <begin position="2"/>
        <end position="148"/>
    </location>
</feature>
<dbReference type="PANTHER" id="PTHR11390">
    <property type="entry name" value="PROKARYOTIC DNA TOPOISOMERASE"/>
    <property type="match status" value="1"/>
</dbReference>
<proteinExistence type="inferred from homology"/>
<comment type="similarity">
    <text evidence="2 7">Belongs to the type IA topoisomerase family.</text>
</comment>
<evidence type="ECO:0000256" key="6">
    <source>
        <dbReference type="ARBA" id="ARBA00023235"/>
    </source>
</evidence>
<dbReference type="EC" id="5.6.2.1" evidence="3 7"/>
<dbReference type="Gene3D" id="1.10.460.10">
    <property type="entry name" value="Topoisomerase I, domain 2"/>
    <property type="match status" value="1"/>
</dbReference>
<protein>
    <recommendedName>
        <fullName evidence="3 7">DNA topoisomerase</fullName>
        <ecNumber evidence="3 7">5.6.2.1</ecNumber>
    </recommendedName>
</protein>
<evidence type="ECO:0000256" key="2">
    <source>
        <dbReference type="ARBA" id="ARBA00009446"/>
    </source>
</evidence>
<organism evidence="11 12">
    <name type="scientific">Verticillium longisporum</name>
    <name type="common">Verticillium dahliae var. longisporum</name>
    <dbReference type="NCBI Taxonomy" id="100787"/>
    <lineage>
        <taxon>Eukaryota</taxon>
        <taxon>Fungi</taxon>
        <taxon>Dikarya</taxon>
        <taxon>Ascomycota</taxon>
        <taxon>Pezizomycotina</taxon>
        <taxon>Sordariomycetes</taxon>
        <taxon>Hypocreomycetidae</taxon>
        <taxon>Glomerellales</taxon>
        <taxon>Plectosphaerellaceae</taxon>
        <taxon>Verticillium</taxon>
    </lineage>
</organism>